<gene>
    <name evidence="4" type="ORF">GLAREA_09551</name>
</gene>
<dbReference type="EMBL" id="KE145368">
    <property type="protein sequence ID" value="EPE28431.1"/>
    <property type="molecule type" value="Genomic_DNA"/>
</dbReference>
<dbReference type="KEGG" id="glz:GLAREA_09551"/>
<evidence type="ECO:0000256" key="1">
    <source>
        <dbReference type="ARBA" id="ARBA00007009"/>
    </source>
</evidence>
<dbReference type="OrthoDB" id="1858069at2759"/>
<sequence>MAPHAELPLHGSQGRDLKSEVQVYVRKMVENVKGVKALLPIDTPEKADQVVPFWVGYYNIIAFTTLDIDLENALLEHPDICKLLPDLRLVMGACEGAFETTWADRVVAARDPIEARKIFMTTPIHEFYEYLLKTEWAAIMSVAGQTPESVAMLGSGAMPETTIWLSDWAKKHGKRLRIHSLELVHERTEKSKQVLETLCGTEDCTFETGDIKDAPKDLRQHDVVYFNATVGATTEEKEGILLSVVSRMRPGSFVLTRSTHSIKTMAYPVTSQTSISADNGEAEASPHYTSEW</sequence>
<evidence type="ECO:0000313" key="5">
    <source>
        <dbReference type="Proteomes" id="UP000016922"/>
    </source>
</evidence>
<comment type="similarity">
    <text evidence="1">Belongs to the nicotianamine synthase (NAS)-like family.</text>
</comment>
<keyword evidence="3" id="KW-0949">S-adenosyl-L-methionine</keyword>
<name>S3D8V5_GLAL2</name>
<dbReference type="OMA" id="DTIFHNF"/>
<evidence type="ECO:0000256" key="3">
    <source>
        <dbReference type="ARBA" id="ARBA00022691"/>
    </source>
</evidence>
<dbReference type="InterPro" id="IPR029063">
    <property type="entry name" value="SAM-dependent_MTases_sf"/>
</dbReference>
<dbReference type="SUPFAM" id="SSF53335">
    <property type="entry name" value="S-adenosyl-L-methionine-dependent methyltransferases"/>
    <property type="match status" value="1"/>
</dbReference>
<dbReference type="PANTHER" id="PTHR32266:SF12">
    <property type="entry name" value="NICOTIANAMINE SYNTHASE 3"/>
    <property type="match status" value="1"/>
</dbReference>
<proteinExistence type="inferred from homology"/>
<organism evidence="4 5">
    <name type="scientific">Glarea lozoyensis (strain ATCC 20868 / MF5171)</name>
    <dbReference type="NCBI Taxonomy" id="1116229"/>
    <lineage>
        <taxon>Eukaryota</taxon>
        <taxon>Fungi</taxon>
        <taxon>Dikarya</taxon>
        <taxon>Ascomycota</taxon>
        <taxon>Pezizomycotina</taxon>
        <taxon>Leotiomycetes</taxon>
        <taxon>Helotiales</taxon>
        <taxon>Helotiaceae</taxon>
        <taxon>Glarea</taxon>
    </lineage>
</organism>
<dbReference type="GO" id="GO:0030418">
    <property type="term" value="P:nicotianamine biosynthetic process"/>
    <property type="evidence" value="ECO:0007669"/>
    <property type="project" value="InterPro"/>
</dbReference>
<evidence type="ECO:0000313" key="4">
    <source>
        <dbReference type="EMBL" id="EPE28431.1"/>
    </source>
</evidence>
<dbReference type="CDD" id="cd02440">
    <property type="entry name" value="AdoMet_MTases"/>
    <property type="match status" value="1"/>
</dbReference>
<dbReference type="eggNOG" id="ENOG502QTU6">
    <property type="taxonomic scope" value="Eukaryota"/>
</dbReference>
<keyword evidence="5" id="KW-1185">Reference proteome</keyword>
<dbReference type="InterPro" id="IPR004298">
    <property type="entry name" value="Nicotian_synth"/>
</dbReference>
<dbReference type="AlphaFoldDB" id="S3D8V5"/>
<evidence type="ECO:0000256" key="2">
    <source>
        <dbReference type="ARBA" id="ARBA00022679"/>
    </source>
</evidence>
<accession>S3D8V5</accession>
<dbReference type="HOGENOM" id="CLU_080239_0_0_1"/>
<dbReference type="RefSeq" id="XP_008084339.1">
    <property type="nucleotide sequence ID" value="XM_008086148.1"/>
</dbReference>
<dbReference type="GeneID" id="19468599"/>
<dbReference type="Gene3D" id="3.40.50.150">
    <property type="entry name" value="Vaccinia Virus protein VP39"/>
    <property type="match status" value="1"/>
</dbReference>
<dbReference type="GO" id="GO:0030410">
    <property type="term" value="F:nicotianamine synthase activity"/>
    <property type="evidence" value="ECO:0007669"/>
    <property type="project" value="InterPro"/>
</dbReference>
<reference evidence="4 5" key="1">
    <citation type="journal article" date="2013" name="BMC Genomics">
        <title>Genomics-driven discovery of the pneumocandin biosynthetic gene cluster in the fungus Glarea lozoyensis.</title>
        <authorList>
            <person name="Chen L."/>
            <person name="Yue Q."/>
            <person name="Zhang X."/>
            <person name="Xiang M."/>
            <person name="Wang C."/>
            <person name="Li S."/>
            <person name="Che Y."/>
            <person name="Ortiz-Lopez F.J."/>
            <person name="Bills G.F."/>
            <person name="Liu X."/>
            <person name="An Z."/>
        </authorList>
    </citation>
    <scope>NUCLEOTIDE SEQUENCE [LARGE SCALE GENOMIC DNA]</scope>
    <source>
        <strain evidence="5">ATCC 20868 / MF5171</strain>
    </source>
</reference>
<dbReference type="Pfam" id="PF03059">
    <property type="entry name" value="NAS"/>
    <property type="match status" value="1"/>
</dbReference>
<protein>
    <recommendedName>
        <fullName evidence="6">Nicotianamine synthase</fullName>
    </recommendedName>
</protein>
<dbReference type="PROSITE" id="PS51142">
    <property type="entry name" value="NAS"/>
    <property type="match status" value="1"/>
</dbReference>
<dbReference type="PANTHER" id="PTHR32266">
    <property type="entry name" value="NICOTIANAMINE SYNTHASE 3"/>
    <property type="match status" value="1"/>
</dbReference>
<dbReference type="Proteomes" id="UP000016922">
    <property type="component" value="Unassembled WGS sequence"/>
</dbReference>
<dbReference type="STRING" id="1116229.S3D8V5"/>
<evidence type="ECO:0008006" key="6">
    <source>
        <dbReference type="Google" id="ProtNLM"/>
    </source>
</evidence>
<keyword evidence="2" id="KW-0808">Transferase</keyword>